<name>A0A515D7U3_9BURK</name>
<dbReference type="SUPFAM" id="SSF48371">
    <property type="entry name" value="ARM repeat"/>
    <property type="match status" value="1"/>
</dbReference>
<dbReference type="AlphaFoldDB" id="A0A515D7U3"/>
<dbReference type="EMBL" id="CP035503">
    <property type="protein sequence ID" value="QDL36479.1"/>
    <property type="molecule type" value="Genomic_DNA"/>
</dbReference>
<evidence type="ECO:0000313" key="2">
    <source>
        <dbReference type="Proteomes" id="UP000316798"/>
    </source>
</evidence>
<dbReference type="RefSeq" id="WP_142817653.1">
    <property type="nucleotide sequence ID" value="NZ_CP035503.1"/>
</dbReference>
<dbReference type="OrthoDB" id="8477603at2"/>
<gene>
    <name evidence="1" type="ORF">EUB48_03590</name>
</gene>
<reference evidence="1 2" key="1">
    <citation type="submission" date="2019-01" db="EMBL/GenBank/DDBJ databases">
        <title>Genomic insights into a novel species Rhodoferax sp.</title>
        <authorList>
            <person name="Jin L."/>
        </authorList>
    </citation>
    <scope>NUCLEOTIDE SEQUENCE [LARGE SCALE GENOMIC DNA]</scope>
    <source>
        <strain evidence="1 2">CHu59-6-5</strain>
    </source>
</reference>
<dbReference type="Proteomes" id="UP000316798">
    <property type="component" value="Chromosome"/>
</dbReference>
<organism evidence="1 2">
    <name type="scientific">Rhodoferax sediminis</name>
    <dbReference type="NCBI Taxonomy" id="2509614"/>
    <lineage>
        <taxon>Bacteria</taxon>
        <taxon>Pseudomonadati</taxon>
        <taxon>Pseudomonadota</taxon>
        <taxon>Betaproteobacteria</taxon>
        <taxon>Burkholderiales</taxon>
        <taxon>Comamonadaceae</taxon>
        <taxon>Rhodoferax</taxon>
    </lineage>
</organism>
<accession>A0A515D7U3</accession>
<sequence>MNEAEFERHVRTGERNKQILELVHNWCSHAEVRNHGGTGLIAQYTGLPLGMLGMHCDHAPAGGVAGWYLEVGVLDFYDRNCVHCDKRQAVRLPNLIQLVGERDREVARRKEESERAQAAAAAARDARKRRRDALRVSQSAATCALLDDLEALDNSRSKDARTRVVETARLAPEILTPPIVEYFFELAASDAGGCQAEALDVLRHVGADAKRLTAAALNCLVHHNSIDTAARIVTVNPSLAEEAAVEAAVPALVGLASPPRPQFGDRERHLQPEPLLAVFAAWPEPVNRGIQRLLDSRQSYRIRIGTAALKVLSPVDPYLLGRFAKTLVAKLVRAHLLIDEDEADRELNMVCSDLQRSLAAALLQEPMATDQLIADFFEGASSEGEARLARVYEEVFRFTYRGKETLTDTVAGVVLSRIVRLASTSHNDKVLTEIIQMLRTGSSDLLGAARQALDVVLGAAALLDDRLEAFDGEQKLKANTTPLQALEAQNARSTLYYIRESFSDMAAKAAQGDRLATQSYVEFLGRIDESRSGLSSALLKESHHLIATPEGLNLVLPELYAGLVGASTLERAAAAKTLGEAGKERIADLPELVLEAFVLLLRDPYVIVHKAATTALGNIPLPPHLEQSADSALLQLILVYSSGKDAEDFLLRCMQLYLHRFADERQLRGELATVFIRILNRVSASRELRELNSMSKFLKDEPEYVDLVIRVFEDEDVSDYGEEDAMELAYLIPDEQVLKRADDLVKVAVRRHGRALYVGAIVEILTRAGAWAQAVTAAKASWEHLPDTVPMRRVKWVGQLQLVAVQFEAAVATGDEARLTALKSEWEGLEKALQEDEKLYAERRNPLPSFFRTHSGS</sequence>
<dbReference type="InterPro" id="IPR016024">
    <property type="entry name" value="ARM-type_fold"/>
</dbReference>
<evidence type="ECO:0000313" key="1">
    <source>
        <dbReference type="EMBL" id="QDL36479.1"/>
    </source>
</evidence>
<keyword evidence="2" id="KW-1185">Reference proteome</keyword>
<protein>
    <submittedName>
        <fullName evidence="1">Uncharacterized protein</fullName>
    </submittedName>
</protein>
<dbReference type="KEGG" id="rhf:EUB48_03590"/>
<proteinExistence type="predicted"/>